<name>R7RZE4_STEHR</name>
<feature type="compositionally biased region" description="Acidic residues" evidence="1">
    <location>
        <begin position="536"/>
        <end position="549"/>
    </location>
</feature>
<accession>R7RZE4</accession>
<evidence type="ECO:0000313" key="3">
    <source>
        <dbReference type="Proteomes" id="UP000053927"/>
    </source>
</evidence>
<feature type="compositionally biased region" description="Polar residues" evidence="1">
    <location>
        <begin position="504"/>
        <end position="514"/>
    </location>
</feature>
<feature type="region of interest" description="Disordered" evidence="1">
    <location>
        <begin position="1"/>
        <end position="51"/>
    </location>
</feature>
<gene>
    <name evidence="2" type="ORF">STEHIDRAFT_172851</name>
</gene>
<feature type="region of interest" description="Disordered" evidence="1">
    <location>
        <begin position="433"/>
        <end position="552"/>
    </location>
</feature>
<dbReference type="GeneID" id="18804154"/>
<feature type="compositionally biased region" description="Basic residues" evidence="1">
    <location>
        <begin position="433"/>
        <end position="445"/>
    </location>
</feature>
<feature type="compositionally biased region" description="Polar residues" evidence="1">
    <location>
        <begin position="323"/>
        <end position="335"/>
    </location>
</feature>
<feature type="region of interest" description="Disordered" evidence="1">
    <location>
        <begin position="86"/>
        <end position="123"/>
    </location>
</feature>
<keyword evidence="3" id="KW-1185">Reference proteome</keyword>
<dbReference type="EMBL" id="JH687399">
    <property type="protein sequence ID" value="EIM80203.1"/>
    <property type="molecule type" value="Genomic_DNA"/>
</dbReference>
<evidence type="ECO:0000313" key="2">
    <source>
        <dbReference type="EMBL" id="EIM80203.1"/>
    </source>
</evidence>
<feature type="compositionally biased region" description="Polar residues" evidence="1">
    <location>
        <begin position="470"/>
        <end position="481"/>
    </location>
</feature>
<dbReference type="AlphaFoldDB" id="R7RZE4"/>
<feature type="compositionally biased region" description="Basic and acidic residues" evidence="1">
    <location>
        <begin position="89"/>
        <end position="101"/>
    </location>
</feature>
<dbReference type="OMA" id="HESFIVV"/>
<feature type="region of interest" description="Disordered" evidence="1">
    <location>
        <begin position="209"/>
        <end position="348"/>
    </location>
</feature>
<organism evidence="2 3">
    <name type="scientific">Stereum hirsutum (strain FP-91666)</name>
    <name type="common">White-rot fungus</name>
    <dbReference type="NCBI Taxonomy" id="721885"/>
    <lineage>
        <taxon>Eukaryota</taxon>
        <taxon>Fungi</taxon>
        <taxon>Dikarya</taxon>
        <taxon>Basidiomycota</taxon>
        <taxon>Agaricomycotina</taxon>
        <taxon>Agaricomycetes</taxon>
        <taxon>Russulales</taxon>
        <taxon>Stereaceae</taxon>
        <taxon>Stereum</taxon>
    </lineage>
</organism>
<dbReference type="RefSeq" id="XP_007310809.1">
    <property type="nucleotide sequence ID" value="XM_007310747.1"/>
</dbReference>
<feature type="compositionally biased region" description="Basic residues" evidence="1">
    <location>
        <begin position="275"/>
        <end position="284"/>
    </location>
</feature>
<feature type="compositionally biased region" description="Low complexity" evidence="1">
    <location>
        <begin position="294"/>
        <end position="312"/>
    </location>
</feature>
<dbReference type="Proteomes" id="UP000053927">
    <property type="component" value="Unassembled WGS sequence"/>
</dbReference>
<feature type="compositionally biased region" description="Polar residues" evidence="1">
    <location>
        <begin position="104"/>
        <end position="123"/>
    </location>
</feature>
<reference evidence="3" key="1">
    <citation type="journal article" date="2012" name="Science">
        <title>The Paleozoic origin of enzymatic lignin decomposition reconstructed from 31 fungal genomes.</title>
        <authorList>
            <person name="Floudas D."/>
            <person name="Binder M."/>
            <person name="Riley R."/>
            <person name="Barry K."/>
            <person name="Blanchette R.A."/>
            <person name="Henrissat B."/>
            <person name="Martinez A.T."/>
            <person name="Otillar R."/>
            <person name="Spatafora J.W."/>
            <person name="Yadav J.S."/>
            <person name="Aerts A."/>
            <person name="Benoit I."/>
            <person name="Boyd A."/>
            <person name="Carlson A."/>
            <person name="Copeland A."/>
            <person name="Coutinho P.M."/>
            <person name="de Vries R.P."/>
            <person name="Ferreira P."/>
            <person name="Findley K."/>
            <person name="Foster B."/>
            <person name="Gaskell J."/>
            <person name="Glotzer D."/>
            <person name="Gorecki P."/>
            <person name="Heitman J."/>
            <person name="Hesse C."/>
            <person name="Hori C."/>
            <person name="Igarashi K."/>
            <person name="Jurgens J.A."/>
            <person name="Kallen N."/>
            <person name="Kersten P."/>
            <person name="Kohler A."/>
            <person name="Kuees U."/>
            <person name="Kumar T.K.A."/>
            <person name="Kuo A."/>
            <person name="LaButti K."/>
            <person name="Larrondo L.F."/>
            <person name="Lindquist E."/>
            <person name="Ling A."/>
            <person name="Lombard V."/>
            <person name="Lucas S."/>
            <person name="Lundell T."/>
            <person name="Martin R."/>
            <person name="McLaughlin D.J."/>
            <person name="Morgenstern I."/>
            <person name="Morin E."/>
            <person name="Murat C."/>
            <person name="Nagy L.G."/>
            <person name="Nolan M."/>
            <person name="Ohm R.A."/>
            <person name="Patyshakuliyeva A."/>
            <person name="Rokas A."/>
            <person name="Ruiz-Duenas F.J."/>
            <person name="Sabat G."/>
            <person name="Salamov A."/>
            <person name="Samejima M."/>
            <person name="Schmutz J."/>
            <person name="Slot J.C."/>
            <person name="St John F."/>
            <person name="Stenlid J."/>
            <person name="Sun H."/>
            <person name="Sun S."/>
            <person name="Syed K."/>
            <person name="Tsang A."/>
            <person name="Wiebenga A."/>
            <person name="Young D."/>
            <person name="Pisabarro A."/>
            <person name="Eastwood D.C."/>
            <person name="Martin F."/>
            <person name="Cullen D."/>
            <person name="Grigoriev I.V."/>
            <person name="Hibbett D.S."/>
        </authorList>
    </citation>
    <scope>NUCLEOTIDE SEQUENCE [LARGE SCALE GENOMIC DNA]</scope>
    <source>
        <strain evidence="3">FP-91666</strain>
    </source>
</reference>
<protein>
    <submittedName>
        <fullName evidence="2">Uncharacterized protein</fullName>
    </submittedName>
</protein>
<dbReference type="eggNOG" id="ENOG502S3HK">
    <property type="taxonomic scope" value="Eukaryota"/>
</dbReference>
<sequence>MLSTLTSFLPSALQFEPKSPSPYPHQTAEPPRVADEVEPVPGKKVSGEEVAVKKKERKLANETFIVVRPPPAKSNHPLNLQVQLVPPKANDRSSSRRESLDQGRPSTAGSETDVSLSRTQSNRSDVSMYSGYTSVSSFSSVASTSTGSSSRRMIIPLYNLQAHNVMANVIVDAGTDAKIARFARRGMELIGLAVLEPMEVFGLNSSLTSPAISLPTPNPRRSMDAPMDTLNAHDRPETPTSSSYSISSAGLDHQPPSAFAPSAAPLSPPAETPRQKRIFSKLFKRKDGSATGHSPATSISSPPVSPSPTNSTFLKPVPRARTLNASAHSKRSSVLSDGGDAAPPPSPGMVVALQPAVLGIQPSLNSPYNPPHGRPHSYAWIVRKWIKGSNSGLLNNMMGMMNISGDERRRSVQPPQGELPGLVEVQFIWSRGKTKGGVKKSRSRVKREGTIDSVAGTAGLGRRSSRRESTGLSSGTPSATSLREAATSPIRTSPGPSRKEKRLSTVSIGTNTEEAGSETEGASPSAGDGTRRLQGEEDDGNESDPEDSETPWTCVLSVRRPDSDHGHSRIKIKVATVSPTPHHPKVVSLLKIPFPLPDIVVETMEVRKRAVTPQGIARPNWNDDADAGLVLTAEEIKDIASSTALWLVVREGIGGVGKVNRKGDGWRIRA</sequence>
<proteinExistence type="predicted"/>
<dbReference type="OrthoDB" id="2590746at2759"/>
<dbReference type="KEGG" id="shs:STEHIDRAFT_172851"/>
<feature type="compositionally biased region" description="Low complexity" evidence="1">
    <location>
        <begin position="255"/>
        <end position="265"/>
    </location>
</feature>
<evidence type="ECO:0000256" key="1">
    <source>
        <dbReference type="SAM" id="MobiDB-lite"/>
    </source>
</evidence>